<protein>
    <submittedName>
        <fullName evidence="1">Uncharacterized protein</fullName>
    </submittedName>
</protein>
<dbReference type="KEGG" id="saq:Sare_0150"/>
<dbReference type="EMBL" id="CP000850">
    <property type="protein sequence ID" value="ABV96085.1"/>
    <property type="molecule type" value="Genomic_DNA"/>
</dbReference>
<accession>A8LXL9</accession>
<name>A8LXL9_SALAI</name>
<dbReference type="AlphaFoldDB" id="A8LXL9"/>
<sequence length="111" mass="12090">MGIYRSASRWSREEAEAEAAHEILTNHMADPENGCCTICLAPGPCGPANAAANRLVDLGRPVLLPESRRDRRAGWRGWFGSTGAVPATGSTRWRRASLLTFAWLLRLGVIS</sequence>
<proteinExistence type="predicted"/>
<evidence type="ECO:0000313" key="1">
    <source>
        <dbReference type="EMBL" id="ABV96085.1"/>
    </source>
</evidence>
<gene>
    <name evidence="1" type="ordered locus">Sare_0150</name>
</gene>
<dbReference type="OrthoDB" id="3403266at2"/>
<reference evidence="1" key="1">
    <citation type="submission" date="2007-10" db="EMBL/GenBank/DDBJ databases">
        <title>Complete sequence of Salinispora arenicola CNS-205.</title>
        <authorList>
            <consortium name="US DOE Joint Genome Institute"/>
            <person name="Copeland A."/>
            <person name="Lucas S."/>
            <person name="Lapidus A."/>
            <person name="Barry K."/>
            <person name="Glavina del Rio T."/>
            <person name="Dalin E."/>
            <person name="Tice H."/>
            <person name="Pitluck S."/>
            <person name="Foster B."/>
            <person name="Schmutz J."/>
            <person name="Larimer F."/>
            <person name="Land M."/>
            <person name="Hauser L."/>
            <person name="Kyrpides N."/>
            <person name="Ivanova N."/>
            <person name="Jensen P.R."/>
            <person name="Moore B.S."/>
            <person name="Penn K."/>
            <person name="Jenkins C."/>
            <person name="Udwary D."/>
            <person name="Xiang L."/>
            <person name="Gontang E."/>
            <person name="Richardson P."/>
        </authorList>
    </citation>
    <scope>NUCLEOTIDE SEQUENCE [LARGE SCALE GENOMIC DNA]</scope>
    <source>
        <strain evidence="1">CNS-205</strain>
    </source>
</reference>
<dbReference type="STRING" id="391037.Sare_0150"/>
<dbReference type="HOGENOM" id="CLU_2156541_0_0_11"/>
<organism evidence="1">
    <name type="scientific">Salinispora arenicola (strain CNS-205)</name>
    <dbReference type="NCBI Taxonomy" id="391037"/>
    <lineage>
        <taxon>Bacteria</taxon>
        <taxon>Bacillati</taxon>
        <taxon>Actinomycetota</taxon>
        <taxon>Actinomycetes</taxon>
        <taxon>Micromonosporales</taxon>
        <taxon>Micromonosporaceae</taxon>
        <taxon>Salinispora</taxon>
    </lineage>
</organism>